<evidence type="ECO:0000256" key="1">
    <source>
        <dbReference type="SAM" id="SignalP"/>
    </source>
</evidence>
<protein>
    <submittedName>
        <fullName evidence="2">Uncharacterized protein</fullName>
    </submittedName>
</protein>
<reference evidence="2 3" key="1">
    <citation type="journal article" date="2010" name="Science">
        <title>Genomic comparison of the ants Camponotus floridanus and Harpegnathos saltator.</title>
        <authorList>
            <person name="Bonasio R."/>
            <person name="Zhang G."/>
            <person name="Ye C."/>
            <person name="Mutti N.S."/>
            <person name="Fang X."/>
            <person name="Qin N."/>
            <person name="Donahue G."/>
            <person name="Yang P."/>
            <person name="Li Q."/>
            <person name="Li C."/>
            <person name="Zhang P."/>
            <person name="Huang Z."/>
            <person name="Berger S.L."/>
            <person name="Reinberg D."/>
            <person name="Wang J."/>
            <person name="Liebig J."/>
        </authorList>
    </citation>
    <scope>NUCLEOTIDE SEQUENCE [LARGE SCALE GENOMIC DNA]</scope>
    <source>
        <strain evidence="3">C129</strain>
    </source>
</reference>
<evidence type="ECO:0000313" key="2">
    <source>
        <dbReference type="EMBL" id="EFN73346.1"/>
    </source>
</evidence>
<name>E1ZZP3_CAMFO</name>
<keyword evidence="3" id="KW-1185">Reference proteome</keyword>
<evidence type="ECO:0000313" key="3">
    <source>
        <dbReference type="Proteomes" id="UP000000311"/>
    </source>
</evidence>
<dbReference type="Proteomes" id="UP000000311">
    <property type="component" value="Unassembled WGS sequence"/>
</dbReference>
<dbReference type="InParanoid" id="E1ZZP3"/>
<feature type="signal peptide" evidence="1">
    <location>
        <begin position="1"/>
        <end position="31"/>
    </location>
</feature>
<sequence>MAAVTRWKKDDAKLLLLLFLILPEEPPQVENIFDLATLRGVAPHIREMSSPSAEYCPHILAVNFMMRQRGLGMRFYSRDVTLSPYQKRIVRGKYDPMQLNIV</sequence>
<keyword evidence="1" id="KW-0732">Signal</keyword>
<dbReference type="EMBL" id="GL435497">
    <property type="protein sequence ID" value="EFN73346.1"/>
    <property type="molecule type" value="Genomic_DNA"/>
</dbReference>
<gene>
    <name evidence="2" type="ORF">EAG_01940</name>
</gene>
<accession>E1ZZP3</accession>
<feature type="chain" id="PRO_5003156805" evidence="1">
    <location>
        <begin position="32"/>
        <end position="102"/>
    </location>
</feature>
<organism evidence="3">
    <name type="scientific">Camponotus floridanus</name>
    <name type="common">Florida carpenter ant</name>
    <dbReference type="NCBI Taxonomy" id="104421"/>
    <lineage>
        <taxon>Eukaryota</taxon>
        <taxon>Metazoa</taxon>
        <taxon>Ecdysozoa</taxon>
        <taxon>Arthropoda</taxon>
        <taxon>Hexapoda</taxon>
        <taxon>Insecta</taxon>
        <taxon>Pterygota</taxon>
        <taxon>Neoptera</taxon>
        <taxon>Endopterygota</taxon>
        <taxon>Hymenoptera</taxon>
        <taxon>Apocrita</taxon>
        <taxon>Aculeata</taxon>
        <taxon>Formicoidea</taxon>
        <taxon>Formicidae</taxon>
        <taxon>Formicinae</taxon>
        <taxon>Camponotus</taxon>
    </lineage>
</organism>
<dbReference type="AlphaFoldDB" id="E1ZZP3"/>
<proteinExistence type="predicted"/>